<protein>
    <submittedName>
        <fullName evidence="3">YdcF family protein</fullName>
    </submittedName>
</protein>
<keyword evidence="1" id="KW-0812">Transmembrane</keyword>
<dbReference type="InterPro" id="IPR014729">
    <property type="entry name" value="Rossmann-like_a/b/a_fold"/>
</dbReference>
<dbReference type="PANTHER" id="PTHR30336">
    <property type="entry name" value="INNER MEMBRANE PROTEIN, PROBABLE PERMEASE"/>
    <property type="match status" value="1"/>
</dbReference>
<dbReference type="RefSeq" id="WP_135151018.1">
    <property type="nucleotide sequence ID" value="NZ_SOMN01000003.1"/>
</dbReference>
<proteinExistence type="predicted"/>
<sequence>MRGFFHGRNGTAPSLHSSPRKRANWIRAILWLAALGIVALVIWCSTLYYLITHFKGKPNPGTTVSADVGIVLGATLLNNEPSPGLRERLDHGIDLYRSGAFKSFIVTGGLDNNGATLTEAEGMRNYLVEQGIPESSIVMDSLSRSTYENLSFAQEIMERNDWDAAVVVTHDYHGSRAADIAGKLGYKPVQVSVTRSKVLNMSYHETREILAYTKWLATKMFL</sequence>
<dbReference type="GO" id="GO:0005886">
    <property type="term" value="C:plasma membrane"/>
    <property type="evidence" value="ECO:0007669"/>
    <property type="project" value="TreeGrafter"/>
</dbReference>
<dbReference type="EMBL" id="SOMN01000003">
    <property type="protein sequence ID" value="TFE30106.1"/>
    <property type="molecule type" value="Genomic_DNA"/>
</dbReference>
<dbReference type="PANTHER" id="PTHR30336:SF4">
    <property type="entry name" value="ENVELOPE BIOGENESIS FACTOR ELYC"/>
    <property type="match status" value="1"/>
</dbReference>
<dbReference type="OrthoDB" id="9782395at2"/>
<dbReference type="Pfam" id="PF02698">
    <property type="entry name" value="DUF218"/>
    <property type="match status" value="1"/>
</dbReference>
<dbReference type="InterPro" id="IPR051599">
    <property type="entry name" value="Cell_Envelope_Assoc"/>
</dbReference>
<dbReference type="InterPro" id="IPR003848">
    <property type="entry name" value="DUF218"/>
</dbReference>
<dbReference type="AlphaFoldDB" id="A0A4Y8M633"/>
<accession>A0A4Y8M633</accession>
<keyword evidence="4" id="KW-1185">Reference proteome</keyword>
<gene>
    <name evidence="3" type="ORF">E2980_04965</name>
</gene>
<dbReference type="CDD" id="cd06259">
    <property type="entry name" value="YdcF-like"/>
    <property type="match status" value="1"/>
</dbReference>
<evidence type="ECO:0000313" key="3">
    <source>
        <dbReference type="EMBL" id="TFE30106.1"/>
    </source>
</evidence>
<keyword evidence="1" id="KW-1133">Transmembrane helix</keyword>
<dbReference type="Gene3D" id="3.40.50.620">
    <property type="entry name" value="HUPs"/>
    <property type="match status" value="1"/>
</dbReference>
<organism evidence="3 4">
    <name type="scientific">Cohnella luojiensis</name>
    <dbReference type="NCBI Taxonomy" id="652876"/>
    <lineage>
        <taxon>Bacteria</taxon>
        <taxon>Bacillati</taxon>
        <taxon>Bacillota</taxon>
        <taxon>Bacilli</taxon>
        <taxon>Bacillales</taxon>
        <taxon>Paenibacillaceae</taxon>
        <taxon>Cohnella</taxon>
    </lineage>
</organism>
<evidence type="ECO:0000256" key="1">
    <source>
        <dbReference type="SAM" id="Phobius"/>
    </source>
</evidence>
<feature type="transmembrane region" description="Helical" evidence="1">
    <location>
        <begin position="28"/>
        <end position="51"/>
    </location>
</feature>
<evidence type="ECO:0000313" key="4">
    <source>
        <dbReference type="Proteomes" id="UP000297900"/>
    </source>
</evidence>
<reference evidence="3 4" key="1">
    <citation type="submission" date="2019-03" db="EMBL/GenBank/DDBJ databases">
        <title>Cohnella endophytica sp. nov., a novel endophytic bacterium isolated from bark of Sonneratia apetala.</title>
        <authorList>
            <person name="Tuo L."/>
        </authorList>
    </citation>
    <scope>NUCLEOTIDE SEQUENCE [LARGE SCALE GENOMIC DNA]</scope>
    <source>
        <strain evidence="3 4">CCTCC AB 208254</strain>
    </source>
</reference>
<name>A0A4Y8M633_9BACL</name>
<dbReference type="Proteomes" id="UP000297900">
    <property type="component" value="Unassembled WGS sequence"/>
</dbReference>
<comment type="caution">
    <text evidence="3">The sequence shown here is derived from an EMBL/GenBank/DDBJ whole genome shotgun (WGS) entry which is preliminary data.</text>
</comment>
<dbReference type="GO" id="GO:0043164">
    <property type="term" value="P:Gram-negative-bacterium-type cell wall biogenesis"/>
    <property type="evidence" value="ECO:0007669"/>
    <property type="project" value="TreeGrafter"/>
</dbReference>
<feature type="domain" description="DUF218" evidence="2">
    <location>
        <begin position="67"/>
        <end position="203"/>
    </location>
</feature>
<keyword evidence="1" id="KW-0472">Membrane</keyword>
<dbReference type="GO" id="GO:0000270">
    <property type="term" value="P:peptidoglycan metabolic process"/>
    <property type="evidence" value="ECO:0007669"/>
    <property type="project" value="TreeGrafter"/>
</dbReference>
<evidence type="ECO:0000259" key="2">
    <source>
        <dbReference type="Pfam" id="PF02698"/>
    </source>
</evidence>